<comment type="caution">
    <text evidence="6">The sequence shown here is derived from an EMBL/GenBank/DDBJ whole genome shotgun (WGS) entry which is preliminary data.</text>
</comment>
<proteinExistence type="predicted"/>
<dbReference type="Pfam" id="PF00196">
    <property type="entry name" value="GerE"/>
    <property type="match status" value="1"/>
</dbReference>
<dbReference type="GO" id="GO:0003677">
    <property type="term" value="F:DNA binding"/>
    <property type="evidence" value="ECO:0007669"/>
    <property type="project" value="UniProtKB-KW"/>
</dbReference>
<keyword evidence="4" id="KW-0472">Membrane</keyword>
<dbReference type="Gene3D" id="1.10.10.10">
    <property type="entry name" value="Winged helix-like DNA-binding domain superfamily/Winged helix DNA-binding domain"/>
    <property type="match status" value="1"/>
</dbReference>
<feature type="transmembrane region" description="Helical" evidence="4">
    <location>
        <begin position="286"/>
        <end position="308"/>
    </location>
</feature>
<evidence type="ECO:0000256" key="1">
    <source>
        <dbReference type="ARBA" id="ARBA00023015"/>
    </source>
</evidence>
<gene>
    <name evidence="6" type="ORF">K8U77_09885</name>
</gene>
<dbReference type="AlphaFoldDB" id="A0A9D3A278"/>
<dbReference type="InterPro" id="IPR000792">
    <property type="entry name" value="Tscrpt_reg_LuxR_C"/>
</dbReference>
<dbReference type="CDD" id="cd06170">
    <property type="entry name" value="LuxR_C_like"/>
    <property type="match status" value="1"/>
</dbReference>
<feature type="transmembrane region" description="Helical" evidence="4">
    <location>
        <begin position="253"/>
        <end position="274"/>
    </location>
</feature>
<dbReference type="Proteomes" id="UP000786989">
    <property type="component" value="Unassembled WGS sequence"/>
</dbReference>
<dbReference type="SMART" id="SM00421">
    <property type="entry name" value="HTH_LUXR"/>
    <property type="match status" value="1"/>
</dbReference>
<keyword evidence="1" id="KW-0805">Transcription regulation</keyword>
<dbReference type="PROSITE" id="PS50043">
    <property type="entry name" value="HTH_LUXR_2"/>
    <property type="match status" value="1"/>
</dbReference>
<reference evidence="6" key="1">
    <citation type="journal article" date="2021" name="PeerJ">
        <title>Extensive microbial diversity within the chicken gut microbiome revealed by metagenomics and culture.</title>
        <authorList>
            <person name="Gilroy R."/>
            <person name="Ravi A."/>
            <person name="Getino M."/>
            <person name="Pursley I."/>
            <person name="Horton D.L."/>
            <person name="Alikhan N.F."/>
            <person name="Baker D."/>
            <person name="Gharbi K."/>
            <person name="Hall N."/>
            <person name="Watson M."/>
            <person name="Adriaenssens E.M."/>
            <person name="Foster-Nyarko E."/>
            <person name="Jarju S."/>
            <person name="Secka A."/>
            <person name="Antonio M."/>
            <person name="Oren A."/>
            <person name="Chaudhuri R.R."/>
            <person name="La Ragione R."/>
            <person name="Hildebrand F."/>
            <person name="Pallen M.J."/>
        </authorList>
    </citation>
    <scope>NUCLEOTIDE SEQUENCE</scope>
    <source>
        <strain evidence="6">ChiGjej6B6-11269</strain>
    </source>
</reference>
<keyword evidence="2" id="KW-0238">DNA-binding</keyword>
<dbReference type="EMBL" id="DYWI01000195">
    <property type="protein sequence ID" value="HJF66406.1"/>
    <property type="molecule type" value="Genomic_DNA"/>
</dbReference>
<keyword evidence="4" id="KW-1133">Transmembrane helix</keyword>
<name>A0A9D3A278_9ACTN</name>
<evidence type="ECO:0000259" key="5">
    <source>
        <dbReference type="PROSITE" id="PS50043"/>
    </source>
</evidence>
<dbReference type="PANTHER" id="PTHR44688:SF16">
    <property type="entry name" value="DNA-BINDING TRANSCRIPTIONAL ACTIVATOR DEVR_DOSR"/>
    <property type="match status" value="1"/>
</dbReference>
<keyword evidence="4" id="KW-0812">Transmembrane</keyword>
<keyword evidence="3" id="KW-0804">Transcription</keyword>
<dbReference type="GO" id="GO:0006355">
    <property type="term" value="P:regulation of DNA-templated transcription"/>
    <property type="evidence" value="ECO:0007669"/>
    <property type="project" value="InterPro"/>
</dbReference>
<feature type="transmembrane region" description="Helical" evidence="4">
    <location>
        <begin position="160"/>
        <end position="182"/>
    </location>
</feature>
<feature type="transmembrane region" description="Helical" evidence="4">
    <location>
        <begin position="228"/>
        <end position="247"/>
    </location>
</feature>
<feature type="transmembrane region" description="Helical" evidence="4">
    <location>
        <begin position="202"/>
        <end position="221"/>
    </location>
</feature>
<dbReference type="PRINTS" id="PR00038">
    <property type="entry name" value="HTHLUXR"/>
</dbReference>
<evidence type="ECO:0000256" key="2">
    <source>
        <dbReference type="ARBA" id="ARBA00023125"/>
    </source>
</evidence>
<evidence type="ECO:0000313" key="7">
    <source>
        <dbReference type="Proteomes" id="UP000786989"/>
    </source>
</evidence>
<feature type="transmembrane region" description="Helical" evidence="4">
    <location>
        <begin position="20"/>
        <end position="37"/>
    </location>
</feature>
<evidence type="ECO:0000313" key="6">
    <source>
        <dbReference type="EMBL" id="HJF66406.1"/>
    </source>
</evidence>
<feature type="domain" description="HTH luxR-type" evidence="5">
    <location>
        <begin position="390"/>
        <end position="455"/>
    </location>
</feature>
<dbReference type="SUPFAM" id="SSF46894">
    <property type="entry name" value="C-terminal effector domain of the bipartite response regulators"/>
    <property type="match status" value="1"/>
</dbReference>
<organism evidence="6 7">
    <name type="scientific">Slackia equolifaciens</name>
    <dbReference type="NCBI Taxonomy" id="498718"/>
    <lineage>
        <taxon>Bacteria</taxon>
        <taxon>Bacillati</taxon>
        <taxon>Actinomycetota</taxon>
        <taxon>Coriobacteriia</taxon>
        <taxon>Eggerthellales</taxon>
        <taxon>Eggerthellaceae</taxon>
        <taxon>Slackia</taxon>
    </lineage>
</organism>
<dbReference type="PANTHER" id="PTHR44688">
    <property type="entry name" value="DNA-BINDING TRANSCRIPTIONAL ACTIVATOR DEVR_DOSR"/>
    <property type="match status" value="1"/>
</dbReference>
<accession>A0A9D3A278</accession>
<dbReference type="InterPro" id="IPR016032">
    <property type="entry name" value="Sig_transdc_resp-reg_C-effctor"/>
</dbReference>
<dbReference type="InterPro" id="IPR036388">
    <property type="entry name" value="WH-like_DNA-bd_sf"/>
</dbReference>
<evidence type="ECO:0000256" key="3">
    <source>
        <dbReference type="ARBA" id="ARBA00023163"/>
    </source>
</evidence>
<sequence length="456" mass="48479">MVILGLLSLWCPLRTFRRLGPLFATLTVLGTIGFFFGQSLSAMWVYAAAVSSGFGTAGLLLLWAEAYRDIPPALAKQRTIPGSLAMGVLYYLLICMLPQLVGVVVTMLLPVISVAFLQLTRRMGHDGEEDASQRFDSSADLVVDGVGGERPARKKSRLGVIRGAVSVRFAVFVGVYCLAPGFMSGYTSALPFASSGGIGEAMFSGVAIVLVVLAVASIALFGEAKIDLAYKFVVPLMAAGLFLLPFLSAGQEALASVVIMSGYTLLEIYVWASLADSAANTSAPTALVFGLGKSCMNVGLLAGTFLGMNFGSSSSMLMVGVMVLIVYLFIVIENVMSPGIGVALSLGFGNQDEREQGKRATKPEKVTIEEAAKLNLSDVFNAMLNERCSLVADRYGLSARETEVLGQLARGRSLQAIADDLCVAYSTIKTHTDRIYAKTGVHSRQDLISLLENSVE</sequence>
<feature type="transmembrane region" description="Helical" evidence="4">
    <location>
        <begin position="44"/>
        <end position="64"/>
    </location>
</feature>
<protein>
    <submittedName>
        <fullName evidence="6">Helix-turn-helix transcriptional regulator</fullName>
    </submittedName>
</protein>
<evidence type="ECO:0000256" key="4">
    <source>
        <dbReference type="SAM" id="Phobius"/>
    </source>
</evidence>
<reference evidence="6" key="2">
    <citation type="submission" date="2021-09" db="EMBL/GenBank/DDBJ databases">
        <authorList>
            <person name="Gilroy R."/>
        </authorList>
    </citation>
    <scope>NUCLEOTIDE SEQUENCE</scope>
    <source>
        <strain evidence="6">ChiGjej6B6-11269</strain>
    </source>
</reference>
<feature type="transmembrane region" description="Helical" evidence="4">
    <location>
        <begin position="84"/>
        <end position="117"/>
    </location>
</feature>
<feature type="transmembrane region" description="Helical" evidence="4">
    <location>
        <begin position="314"/>
        <end position="332"/>
    </location>
</feature>